<gene>
    <name evidence="1" type="ORF">NDI38_26635</name>
</gene>
<name>A0ABV0KRV5_9CYAN</name>
<evidence type="ECO:0000313" key="2">
    <source>
        <dbReference type="Proteomes" id="UP001476950"/>
    </source>
</evidence>
<accession>A0ABV0KRV5</accession>
<keyword evidence="2" id="KW-1185">Reference proteome</keyword>
<dbReference type="Proteomes" id="UP001476950">
    <property type="component" value="Unassembled WGS sequence"/>
</dbReference>
<organism evidence="1 2">
    <name type="scientific">Stenomitos frigidus AS-A4</name>
    <dbReference type="NCBI Taxonomy" id="2933935"/>
    <lineage>
        <taxon>Bacteria</taxon>
        <taxon>Bacillati</taxon>
        <taxon>Cyanobacteriota</taxon>
        <taxon>Cyanophyceae</taxon>
        <taxon>Leptolyngbyales</taxon>
        <taxon>Leptolyngbyaceae</taxon>
        <taxon>Stenomitos</taxon>
    </lineage>
</organism>
<protein>
    <submittedName>
        <fullName evidence="1">Uncharacterized protein</fullName>
    </submittedName>
</protein>
<dbReference type="EMBL" id="JAMPLM010000049">
    <property type="protein sequence ID" value="MEP1061955.1"/>
    <property type="molecule type" value="Genomic_DNA"/>
</dbReference>
<reference evidence="1 2" key="1">
    <citation type="submission" date="2022-04" db="EMBL/GenBank/DDBJ databases">
        <title>Positive selection, recombination, and allopatry shape intraspecific diversity of widespread and dominant cyanobacteria.</title>
        <authorList>
            <person name="Wei J."/>
            <person name="Shu W."/>
            <person name="Hu C."/>
        </authorList>
    </citation>
    <scope>NUCLEOTIDE SEQUENCE [LARGE SCALE GENOMIC DNA]</scope>
    <source>
        <strain evidence="1 2">AS-A4</strain>
    </source>
</reference>
<proteinExistence type="predicted"/>
<dbReference type="RefSeq" id="WP_190448442.1">
    <property type="nucleotide sequence ID" value="NZ_JAMPLM010000049.1"/>
</dbReference>
<sequence>MANAPLVVPVLSESSTGTTPIRKTELQQFGNNIHAVYVMSRPVAATASHSACTRTISSWLVENER</sequence>
<evidence type="ECO:0000313" key="1">
    <source>
        <dbReference type="EMBL" id="MEP1061955.1"/>
    </source>
</evidence>
<comment type="caution">
    <text evidence="1">The sequence shown here is derived from an EMBL/GenBank/DDBJ whole genome shotgun (WGS) entry which is preliminary data.</text>
</comment>